<dbReference type="Pfam" id="PF07983">
    <property type="entry name" value="X8"/>
    <property type="match status" value="1"/>
</dbReference>
<evidence type="ECO:0000313" key="4">
    <source>
        <dbReference type="EMBL" id="KAF7292659.1"/>
    </source>
</evidence>
<dbReference type="AlphaFoldDB" id="A0A8H6VYC1"/>
<reference evidence="4" key="1">
    <citation type="submission" date="2020-05" db="EMBL/GenBank/DDBJ databases">
        <title>Mycena genomes resolve the evolution of fungal bioluminescence.</title>
        <authorList>
            <person name="Tsai I.J."/>
        </authorList>
    </citation>
    <scope>NUCLEOTIDE SEQUENCE</scope>
    <source>
        <strain evidence="4">171206Taipei</strain>
    </source>
</reference>
<dbReference type="EMBL" id="JACAZF010000011">
    <property type="protein sequence ID" value="KAF7292659.1"/>
    <property type="molecule type" value="Genomic_DNA"/>
</dbReference>
<evidence type="ECO:0000256" key="1">
    <source>
        <dbReference type="ARBA" id="ARBA00022729"/>
    </source>
</evidence>
<name>A0A8H6VYC1_9AGAR</name>
<dbReference type="RefSeq" id="XP_037215087.1">
    <property type="nucleotide sequence ID" value="XM_037368161.1"/>
</dbReference>
<feature type="region of interest" description="Disordered" evidence="2">
    <location>
        <begin position="152"/>
        <end position="187"/>
    </location>
</feature>
<sequence>MPTSTTLSPNTANYSLPENNALEVSTTIPPTPNTDACTCLHNKLPCLFKPATSNMGTLTGVLCSLLGQVGGSCVDIGTNKTTGVYGTVASCDPATRLSYAFSQYYELTARVATSCDFAGNATLSDSVKLSPPNVVARSSAVTQCLTSPSAVFTPKASSGAPGPSGSAGGGGGGNGSGGNRGSSGGMAEATTQMARVSLCGSGLVVSP</sequence>
<evidence type="ECO:0000256" key="2">
    <source>
        <dbReference type="SAM" id="MobiDB-lite"/>
    </source>
</evidence>
<organism evidence="4 5">
    <name type="scientific">Mycena indigotica</name>
    <dbReference type="NCBI Taxonomy" id="2126181"/>
    <lineage>
        <taxon>Eukaryota</taxon>
        <taxon>Fungi</taxon>
        <taxon>Dikarya</taxon>
        <taxon>Basidiomycota</taxon>
        <taxon>Agaricomycotina</taxon>
        <taxon>Agaricomycetes</taxon>
        <taxon>Agaricomycetidae</taxon>
        <taxon>Agaricales</taxon>
        <taxon>Marasmiineae</taxon>
        <taxon>Mycenaceae</taxon>
        <taxon>Mycena</taxon>
    </lineage>
</organism>
<dbReference type="InterPro" id="IPR012946">
    <property type="entry name" value="X8"/>
</dbReference>
<feature type="domain" description="X8" evidence="3">
    <location>
        <begin position="44"/>
        <end position="146"/>
    </location>
</feature>
<keyword evidence="1" id="KW-0732">Signal</keyword>
<keyword evidence="5" id="KW-1185">Reference proteome</keyword>
<keyword evidence="4" id="KW-0808">Transferase</keyword>
<dbReference type="GO" id="GO:0016740">
    <property type="term" value="F:transferase activity"/>
    <property type="evidence" value="ECO:0007669"/>
    <property type="project" value="UniProtKB-KW"/>
</dbReference>
<dbReference type="Proteomes" id="UP000636479">
    <property type="component" value="Unassembled WGS sequence"/>
</dbReference>
<dbReference type="Gene3D" id="1.20.58.1040">
    <property type="match status" value="1"/>
</dbReference>
<gene>
    <name evidence="4" type="ORF">MIND_01164100</name>
</gene>
<dbReference type="SMART" id="SM00768">
    <property type="entry name" value="X8"/>
    <property type="match status" value="1"/>
</dbReference>
<proteinExistence type="predicted"/>
<comment type="caution">
    <text evidence="4">The sequence shown here is derived from an EMBL/GenBank/DDBJ whole genome shotgun (WGS) entry which is preliminary data.</text>
</comment>
<dbReference type="GeneID" id="59350677"/>
<evidence type="ECO:0000313" key="5">
    <source>
        <dbReference type="Proteomes" id="UP000636479"/>
    </source>
</evidence>
<evidence type="ECO:0000259" key="3">
    <source>
        <dbReference type="SMART" id="SM00768"/>
    </source>
</evidence>
<dbReference type="OrthoDB" id="421038at2759"/>
<feature type="compositionally biased region" description="Gly residues" evidence="2">
    <location>
        <begin position="165"/>
        <end position="184"/>
    </location>
</feature>
<protein>
    <submittedName>
        <fullName evidence="4">1,3-beta-glucanosyltransferase</fullName>
    </submittedName>
</protein>
<accession>A0A8H6VYC1</accession>